<organism evidence="1 2">
    <name type="scientific">Piloderma croceum (strain F 1598)</name>
    <dbReference type="NCBI Taxonomy" id="765440"/>
    <lineage>
        <taxon>Eukaryota</taxon>
        <taxon>Fungi</taxon>
        <taxon>Dikarya</taxon>
        <taxon>Basidiomycota</taxon>
        <taxon>Agaricomycotina</taxon>
        <taxon>Agaricomycetes</taxon>
        <taxon>Agaricomycetidae</taxon>
        <taxon>Atheliales</taxon>
        <taxon>Atheliaceae</taxon>
        <taxon>Piloderma</taxon>
    </lineage>
</organism>
<protein>
    <submittedName>
        <fullName evidence="1">Uncharacterized protein</fullName>
    </submittedName>
</protein>
<sequence length="155" mass="17373">MSLYGALPRICSHCLSLRQPLCIFSVMLVMLCMPYNPNTSTRMYSSKGNGFSLDRSPFSAPPPCSPFYLALLFTLQIRSVFPFLTGCSRCSRHWIMTIGSGLRLIFLGACTANNRSLLRLIIQSRCHLPSNPCRSHVGNLPRDQAVMSYVPHMIQ</sequence>
<accession>A0A0C3B3I6</accession>
<dbReference type="EMBL" id="KN833002">
    <property type="protein sequence ID" value="KIM80748.1"/>
    <property type="molecule type" value="Genomic_DNA"/>
</dbReference>
<gene>
    <name evidence="1" type="ORF">PILCRDRAFT_515136</name>
</gene>
<proteinExistence type="predicted"/>
<keyword evidence="2" id="KW-1185">Reference proteome</keyword>
<evidence type="ECO:0000313" key="1">
    <source>
        <dbReference type="EMBL" id="KIM80748.1"/>
    </source>
</evidence>
<dbReference type="AlphaFoldDB" id="A0A0C3B3I6"/>
<reference evidence="1 2" key="1">
    <citation type="submission" date="2014-04" db="EMBL/GenBank/DDBJ databases">
        <authorList>
            <consortium name="DOE Joint Genome Institute"/>
            <person name="Kuo A."/>
            <person name="Tarkka M."/>
            <person name="Buscot F."/>
            <person name="Kohler A."/>
            <person name="Nagy L.G."/>
            <person name="Floudas D."/>
            <person name="Copeland A."/>
            <person name="Barry K.W."/>
            <person name="Cichocki N."/>
            <person name="Veneault-Fourrey C."/>
            <person name="LaButti K."/>
            <person name="Lindquist E.A."/>
            <person name="Lipzen A."/>
            <person name="Lundell T."/>
            <person name="Morin E."/>
            <person name="Murat C."/>
            <person name="Sun H."/>
            <person name="Tunlid A."/>
            <person name="Henrissat B."/>
            <person name="Grigoriev I.V."/>
            <person name="Hibbett D.S."/>
            <person name="Martin F."/>
            <person name="Nordberg H.P."/>
            <person name="Cantor M.N."/>
            <person name="Hua S.X."/>
        </authorList>
    </citation>
    <scope>NUCLEOTIDE SEQUENCE [LARGE SCALE GENOMIC DNA]</scope>
    <source>
        <strain evidence="1 2">F 1598</strain>
    </source>
</reference>
<dbReference type="HOGENOM" id="CLU_1696194_0_0_1"/>
<evidence type="ECO:0000313" key="2">
    <source>
        <dbReference type="Proteomes" id="UP000054166"/>
    </source>
</evidence>
<dbReference type="Proteomes" id="UP000054166">
    <property type="component" value="Unassembled WGS sequence"/>
</dbReference>
<name>A0A0C3B3I6_PILCF</name>
<dbReference type="InParanoid" id="A0A0C3B3I6"/>
<reference evidence="2" key="2">
    <citation type="submission" date="2015-01" db="EMBL/GenBank/DDBJ databases">
        <title>Evolutionary Origins and Diversification of the Mycorrhizal Mutualists.</title>
        <authorList>
            <consortium name="DOE Joint Genome Institute"/>
            <consortium name="Mycorrhizal Genomics Consortium"/>
            <person name="Kohler A."/>
            <person name="Kuo A."/>
            <person name="Nagy L.G."/>
            <person name="Floudas D."/>
            <person name="Copeland A."/>
            <person name="Barry K.W."/>
            <person name="Cichocki N."/>
            <person name="Veneault-Fourrey C."/>
            <person name="LaButti K."/>
            <person name="Lindquist E.A."/>
            <person name="Lipzen A."/>
            <person name="Lundell T."/>
            <person name="Morin E."/>
            <person name="Murat C."/>
            <person name="Riley R."/>
            <person name="Ohm R."/>
            <person name="Sun H."/>
            <person name="Tunlid A."/>
            <person name="Henrissat B."/>
            <person name="Grigoriev I.V."/>
            <person name="Hibbett D.S."/>
            <person name="Martin F."/>
        </authorList>
    </citation>
    <scope>NUCLEOTIDE SEQUENCE [LARGE SCALE GENOMIC DNA]</scope>
    <source>
        <strain evidence="2">F 1598</strain>
    </source>
</reference>